<dbReference type="Proteomes" id="UP001303046">
    <property type="component" value="Unassembled WGS sequence"/>
</dbReference>
<organism evidence="2 3">
    <name type="scientific">Necator americanus</name>
    <name type="common">Human hookworm</name>
    <dbReference type="NCBI Taxonomy" id="51031"/>
    <lineage>
        <taxon>Eukaryota</taxon>
        <taxon>Metazoa</taxon>
        <taxon>Ecdysozoa</taxon>
        <taxon>Nematoda</taxon>
        <taxon>Chromadorea</taxon>
        <taxon>Rhabditida</taxon>
        <taxon>Rhabditina</taxon>
        <taxon>Rhabditomorpha</taxon>
        <taxon>Strongyloidea</taxon>
        <taxon>Ancylostomatidae</taxon>
        <taxon>Bunostominae</taxon>
        <taxon>Necator</taxon>
    </lineage>
</organism>
<comment type="caution">
    <text evidence="2">The sequence shown here is derived from an EMBL/GenBank/DDBJ whole genome shotgun (WGS) entry which is preliminary data.</text>
</comment>
<reference evidence="2 3" key="1">
    <citation type="submission" date="2023-08" db="EMBL/GenBank/DDBJ databases">
        <title>A Necator americanus chromosomal reference genome.</title>
        <authorList>
            <person name="Ilik V."/>
            <person name="Petrzelkova K.J."/>
            <person name="Pardy F."/>
            <person name="Fuh T."/>
            <person name="Niatou-Singa F.S."/>
            <person name="Gouil Q."/>
            <person name="Baker L."/>
            <person name="Ritchie M.E."/>
            <person name="Jex A.R."/>
            <person name="Gazzola D."/>
            <person name="Li H."/>
            <person name="Toshio Fujiwara R."/>
            <person name="Zhan B."/>
            <person name="Aroian R.V."/>
            <person name="Pafco B."/>
            <person name="Schwarz E.M."/>
        </authorList>
    </citation>
    <scope>NUCLEOTIDE SEQUENCE [LARGE SCALE GENOMIC DNA]</scope>
    <source>
        <strain evidence="2 3">Aroian</strain>
        <tissue evidence="2">Whole animal</tissue>
    </source>
</reference>
<evidence type="ECO:0000313" key="2">
    <source>
        <dbReference type="EMBL" id="KAK6766776.1"/>
    </source>
</evidence>
<accession>A0ABR1EVW4</accession>
<dbReference type="EMBL" id="JAVFWL010000006">
    <property type="protein sequence ID" value="KAK6766776.1"/>
    <property type="molecule type" value="Genomic_DNA"/>
</dbReference>
<protein>
    <submittedName>
        <fullName evidence="2">Uncharacterized protein</fullName>
    </submittedName>
</protein>
<evidence type="ECO:0000256" key="1">
    <source>
        <dbReference type="SAM" id="MobiDB-lite"/>
    </source>
</evidence>
<feature type="region of interest" description="Disordered" evidence="1">
    <location>
        <begin position="1"/>
        <end position="28"/>
    </location>
</feature>
<proteinExistence type="predicted"/>
<name>A0ABR1EVW4_NECAM</name>
<keyword evidence="3" id="KW-1185">Reference proteome</keyword>
<gene>
    <name evidence="2" type="primary">Necator_chrX.g26364</name>
    <name evidence="2" type="ORF">RB195_026197</name>
</gene>
<evidence type="ECO:0000313" key="3">
    <source>
        <dbReference type="Proteomes" id="UP001303046"/>
    </source>
</evidence>
<sequence length="117" mass="13972">MGFSNVLDDSTFSQFEAGPPRAGSNQTRIRGPVIRFNDNRWTRAVSDWVPHDIKRTAARPPIRLSNFFTRFLVEKFDALRVPRERRNRNWTTLARDRDKWTDYWRSLDQVEEERESS</sequence>